<dbReference type="Pfam" id="PF13416">
    <property type="entry name" value="SBP_bac_8"/>
    <property type="match status" value="1"/>
</dbReference>
<evidence type="ECO:0000313" key="6">
    <source>
        <dbReference type="Proteomes" id="UP001596395"/>
    </source>
</evidence>
<dbReference type="EMBL" id="JBHSXN010000002">
    <property type="protein sequence ID" value="MFC6953102.1"/>
    <property type="molecule type" value="Genomic_DNA"/>
</dbReference>
<dbReference type="InterPro" id="IPR019546">
    <property type="entry name" value="TAT_signal_bac_arc"/>
</dbReference>
<dbReference type="AlphaFoldDB" id="A0ABD5VIT8"/>
<dbReference type="RefSeq" id="WP_336350076.1">
    <property type="nucleotide sequence ID" value="NZ_JAZAQL010000002.1"/>
</dbReference>
<evidence type="ECO:0000256" key="4">
    <source>
        <dbReference type="ARBA" id="ARBA00022729"/>
    </source>
</evidence>
<evidence type="ECO:0000256" key="2">
    <source>
        <dbReference type="ARBA" id="ARBA00008520"/>
    </source>
</evidence>
<dbReference type="PANTHER" id="PTHR43649:SF28">
    <property type="entry name" value="BINDING PROTEIN COMPONENT OF ABC SUGAR TRANSPORTER-RELATED"/>
    <property type="match status" value="1"/>
</dbReference>
<dbReference type="PROSITE" id="PS51318">
    <property type="entry name" value="TAT"/>
    <property type="match status" value="1"/>
</dbReference>
<keyword evidence="6" id="KW-1185">Reference proteome</keyword>
<comment type="subcellular location">
    <subcellularLocation>
        <location evidence="1">Cell envelope</location>
    </subcellularLocation>
</comment>
<evidence type="ECO:0000256" key="3">
    <source>
        <dbReference type="ARBA" id="ARBA00022448"/>
    </source>
</evidence>
<keyword evidence="4" id="KW-0732">Signal</keyword>
<accession>A0ABD5VIT8</accession>
<dbReference type="InterPro" id="IPR006059">
    <property type="entry name" value="SBP"/>
</dbReference>
<evidence type="ECO:0000313" key="5">
    <source>
        <dbReference type="EMBL" id="MFC6953102.1"/>
    </source>
</evidence>
<dbReference type="InterPro" id="IPR050490">
    <property type="entry name" value="Bact_solute-bd_prot1"/>
</dbReference>
<evidence type="ECO:0000256" key="1">
    <source>
        <dbReference type="ARBA" id="ARBA00004196"/>
    </source>
</evidence>
<dbReference type="Proteomes" id="UP001596395">
    <property type="component" value="Unassembled WGS sequence"/>
</dbReference>
<dbReference type="Gene3D" id="3.40.190.10">
    <property type="entry name" value="Periplasmic binding protein-like II"/>
    <property type="match status" value="2"/>
</dbReference>
<dbReference type="Pfam" id="PF10518">
    <property type="entry name" value="TAT_signal"/>
    <property type="match status" value="1"/>
</dbReference>
<name>A0ABD5VIT8_9EURY</name>
<dbReference type="InterPro" id="IPR006311">
    <property type="entry name" value="TAT_signal"/>
</dbReference>
<dbReference type="SUPFAM" id="SSF53850">
    <property type="entry name" value="Periplasmic binding protein-like II"/>
    <property type="match status" value="1"/>
</dbReference>
<keyword evidence="3" id="KW-0813">Transport</keyword>
<dbReference type="PANTHER" id="PTHR43649">
    <property type="entry name" value="ARABINOSE-BINDING PROTEIN-RELATED"/>
    <property type="match status" value="1"/>
</dbReference>
<sequence length="431" mass="46151">MTEHDSTADVSRRTVLKTTGAAGAAGLTGLSGCLSSLTGGTSTVELLHGWSGGDGKAAFDSMREGFEQEYPDAELNVQAIGGSANTSLNTKVQQRVKNDDPPSSWADWPGANLQQFTDADAFGDIGDSVWTDEVRDAYLKGPMDAAKVDGTFVAVPTNIHRINNLFYNKSVVESAGVDPASIDSPNALVDALETVESETDAVGYAHSLKGPWTSLQLFATVFIGQHGSSAYDKFINGNGKKSQVAKSLETLASYAEYMPDDASSISFQEAGTMVQKGNAAFMHQGDWLAGMFQGSDFEFESGWGHVPYPGTEGVYQLNMDSWVYPTNNPSPESTKNWLKYCASKDAQKRFNKQKGSIPPRSDVSMDEFPAFQTQQFEEFTNSDSQPPSLAHGLAVPKAQLSALSTALSDKFDHTSDTVDATATAFMSAVGN</sequence>
<organism evidence="5 6">
    <name type="scientific">Halorubellus litoreus</name>
    <dbReference type="NCBI Taxonomy" id="755308"/>
    <lineage>
        <taxon>Archaea</taxon>
        <taxon>Methanobacteriati</taxon>
        <taxon>Methanobacteriota</taxon>
        <taxon>Stenosarchaea group</taxon>
        <taxon>Halobacteria</taxon>
        <taxon>Halobacteriales</taxon>
        <taxon>Halorubellaceae</taxon>
        <taxon>Halorubellus</taxon>
    </lineage>
</organism>
<reference evidence="5 6" key="1">
    <citation type="journal article" date="2019" name="Int. J. Syst. Evol. Microbiol.">
        <title>The Global Catalogue of Microorganisms (GCM) 10K type strain sequencing project: providing services to taxonomists for standard genome sequencing and annotation.</title>
        <authorList>
            <consortium name="The Broad Institute Genomics Platform"/>
            <consortium name="The Broad Institute Genome Sequencing Center for Infectious Disease"/>
            <person name="Wu L."/>
            <person name="Ma J."/>
        </authorList>
    </citation>
    <scope>NUCLEOTIDE SEQUENCE [LARGE SCALE GENOMIC DNA]</scope>
    <source>
        <strain evidence="5 6">GX26</strain>
    </source>
</reference>
<protein>
    <submittedName>
        <fullName evidence="5">ABC transporter substrate-binding protein</fullName>
    </submittedName>
</protein>
<gene>
    <name evidence="5" type="ORF">ACFQGB_09515</name>
</gene>
<dbReference type="NCBIfam" id="TIGR01409">
    <property type="entry name" value="TAT_signal_seq"/>
    <property type="match status" value="1"/>
</dbReference>
<proteinExistence type="inferred from homology"/>
<comment type="similarity">
    <text evidence="2">Belongs to the bacterial solute-binding protein 1 family.</text>
</comment>
<comment type="caution">
    <text evidence="5">The sequence shown here is derived from an EMBL/GenBank/DDBJ whole genome shotgun (WGS) entry which is preliminary data.</text>
</comment>